<gene>
    <name evidence="2" type="ORF">BSTOLATCC_MIC29645</name>
</gene>
<proteinExistence type="predicted"/>
<feature type="signal peptide" evidence="1">
    <location>
        <begin position="1"/>
        <end position="17"/>
    </location>
</feature>
<protein>
    <submittedName>
        <fullName evidence="2">Uncharacterized protein</fullName>
    </submittedName>
</protein>
<comment type="caution">
    <text evidence="2">The sequence shown here is derived from an EMBL/GenBank/DDBJ whole genome shotgun (WGS) entry which is preliminary data.</text>
</comment>
<evidence type="ECO:0000313" key="2">
    <source>
        <dbReference type="EMBL" id="CAG9321734.1"/>
    </source>
</evidence>
<evidence type="ECO:0000256" key="1">
    <source>
        <dbReference type="SAM" id="SignalP"/>
    </source>
</evidence>
<feature type="chain" id="PRO_5043661649" evidence="1">
    <location>
        <begin position="18"/>
        <end position="305"/>
    </location>
</feature>
<organism evidence="2 3">
    <name type="scientific">Blepharisma stoltei</name>
    <dbReference type="NCBI Taxonomy" id="1481888"/>
    <lineage>
        <taxon>Eukaryota</taxon>
        <taxon>Sar</taxon>
        <taxon>Alveolata</taxon>
        <taxon>Ciliophora</taxon>
        <taxon>Postciliodesmatophora</taxon>
        <taxon>Heterotrichea</taxon>
        <taxon>Heterotrichida</taxon>
        <taxon>Blepharismidae</taxon>
        <taxon>Blepharisma</taxon>
    </lineage>
</organism>
<reference evidence="2" key="1">
    <citation type="submission" date="2021-09" db="EMBL/GenBank/DDBJ databases">
        <authorList>
            <consortium name="AG Swart"/>
            <person name="Singh M."/>
            <person name="Singh A."/>
            <person name="Seah K."/>
            <person name="Emmerich C."/>
        </authorList>
    </citation>
    <scope>NUCLEOTIDE SEQUENCE</scope>
    <source>
        <strain evidence="2">ATCC30299</strain>
    </source>
</reference>
<dbReference type="Proteomes" id="UP001162131">
    <property type="component" value="Unassembled WGS sequence"/>
</dbReference>
<keyword evidence="1" id="KW-0732">Signal</keyword>
<evidence type="ECO:0000313" key="3">
    <source>
        <dbReference type="Proteomes" id="UP001162131"/>
    </source>
</evidence>
<dbReference type="EMBL" id="CAJZBQ010000029">
    <property type="protein sequence ID" value="CAG9321734.1"/>
    <property type="molecule type" value="Genomic_DNA"/>
</dbReference>
<accession>A0AAU9JJ42</accession>
<dbReference type="AlphaFoldDB" id="A0AAU9JJ42"/>
<sequence>MISVLVIACAIFALTASESPDSQSSIQSIHTLLQDLKSEFLLEQNEDDSKQFSHNRNCIEILSSFSKIGASTQSLLEHRQNAQKLLSDEIEAVKGEIDYLNENLSYSQKRLQELSGLRCDQSTIFLHNLKDIKEAESSIADLRKNTNIFFNTENTELVQIAAKISSLVPQSGNIFTELTENAALDVPNLLNNLKSLIKENVKKLEDEELQNARNFADWHINIKKEIQRISEELQQKGDYAEKLLADLSQAEAAKEEAVRANEDFKMVMEAQQAECETQKKIIEKDTQRRKENIEILDESIQILEN</sequence>
<name>A0AAU9JJ42_9CILI</name>
<keyword evidence="3" id="KW-1185">Reference proteome</keyword>